<comment type="caution">
    <text evidence="1">The sequence shown here is derived from an EMBL/GenBank/DDBJ whole genome shotgun (WGS) entry which is preliminary data.</text>
</comment>
<dbReference type="AlphaFoldDB" id="A0AB34HZU6"/>
<gene>
    <name evidence="1" type="ORF">J1605_001436</name>
</gene>
<name>A0AB34HZU6_ESCRO</name>
<dbReference type="Proteomes" id="UP001159641">
    <property type="component" value="Unassembled WGS sequence"/>
</dbReference>
<organism evidence="1 2">
    <name type="scientific">Eschrichtius robustus</name>
    <name type="common">California gray whale</name>
    <name type="synonym">Eschrichtius gibbosus</name>
    <dbReference type="NCBI Taxonomy" id="9764"/>
    <lineage>
        <taxon>Eukaryota</taxon>
        <taxon>Metazoa</taxon>
        <taxon>Chordata</taxon>
        <taxon>Craniata</taxon>
        <taxon>Vertebrata</taxon>
        <taxon>Euteleostomi</taxon>
        <taxon>Mammalia</taxon>
        <taxon>Eutheria</taxon>
        <taxon>Laurasiatheria</taxon>
        <taxon>Artiodactyla</taxon>
        <taxon>Whippomorpha</taxon>
        <taxon>Cetacea</taxon>
        <taxon>Mysticeti</taxon>
        <taxon>Eschrichtiidae</taxon>
        <taxon>Eschrichtius</taxon>
    </lineage>
</organism>
<evidence type="ECO:0000313" key="2">
    <source>
        <dbReference type="Proteomes" id="UP001159641"/>
    </source>
</evidence>
<reference evidence="1 2" key="1">
    <citation type="submission" date="2022-11" db="EMBL/GenBank/DDBJ databases">
        <title>Whole genome sequence of Eschrichtius robustus ER-17-0199.</title>
        <authorList>
            <person name="Bruniche-Olsen A."/>
            <person name="Black A.N."/>
            <person name="Fields C.J."/>
            <person name="Walden K."/>
            <person name="Dewoody J.A."/>
        </authorList>
    </citation>
    <scope>NUCLEOTIDE SEQUENCE [LARGE SCALE GENOMIC DNA]</scope>
    <source>
        <strain evidence="1">ER-17-0199</strain>
        <tissue evidence="1">Blubber</tissue>
    </source>
</reference>
<proteinExistence type="predicted"/>
<keyword evidence="2" id="KW-1185">Reference proteome</keyword>
<dbReference type="EMBL" id="JAIQCJ010000074">
    <property type="protein sequence ID" value="KAJ8798311.1"/>
    <property type="molecule type" value="Genomic_DNA"/>
</dbReference>
<evidence type="ECO:0000313" key="1">
    <source>
        <dbReference type="EMBL" id="KAJ8798311.1"/>
    </source>
</evidence>
<accession>A0AB34HZU6</accession>
<protein>
    <submittedName>
        <fullName evidence="1">Uncharacterized protein</fullName>
    </submittedName>
</protein>
<sequence length="68" mass="7356">MPAGLPVAGTQGGDNPILRASGHAWEADEKMKVDTWQDLINQEIKVAFAKARQSRDGPWSSGRALARP</sequence>